<reference evidence="2" key="1">
    <citation type="submission" date="2022-11" db="EMBL/GenBank/DDBJ databases">
        <title>Nonomuraea corallina sp. nov., a new species of the genus Nonomuraea isolated from sea side sediment in Thai sea.</title>
        <authorList>
            <person name="Ngamcharungchit C."/>
            <person name="Matsumoto A."/>
            <person name="Suriyachadkun C."/>
            <person name="Panbangred W."/>
            <person name="Inahashi Y."/>
            <person name="Intra B."/>
        </authorList>
    </citation>
    <scope>NUCLEOTIDE SEQUENCE</scope>
    <source>
        <strain evidence="2">MCN248</strain>
    </source>
</reference>
<keyword evidence="1" id="KW-0812">Transmembrane</keyword>
<dbReference type="Gene3D" id="2.130.10.10">
    <property type="entry name" value="YVTN repeat-like/Quinoprotein amine dehydrogenase"/>
    <property type="match status" value="1"/>
</dbReference>
<accession>A0ABT4SMG6</accession>
<dbReference type="RefSeq" id="WP_270159376.1">
    <property type="nucleotide sequence ID" value="NZ_JAPNNL010000236.1"/>
</dbReference>
<keyword evidence="1" id="KW-0472">Membrane</keyword>
<protein>
    <recommendedName>
        <fullName evidence="4">Exo-alpha-sialidase</fullName>
    </recommendedName>
</protein>
<gene>
    <name evidence="2" type="ORF">OUY22_33945</name>
</gene>
<dbReference type="SUPFAM" id="SSF50939">
    <property type="entry name" value="Sialidases"/>
    <property type="match status" value="1"/>
</dbReference>
<evidence type="ECO:0000313" key="2">
    <source>
        <dbReference type="EMBL" id="MDA0638436.1"/>
    </source>
</evidence>
<dbReference type="SUPFAM" id="SSF110296">
    <property type="entry name" value="Oligoxyloglucan reducing end-specific cellobiohydrolase"/>
    <property type="match status" value="1"/>
</dbReference>
<dbReference type="InterPro" id="IPR036278">
    <property type="entry name" value="Sialidase_sf"/>
</dbReference>
<dbReference type="EMBL" id="JAPNNL010000236">
    <property type="protein sequence ID" value="MDA0638436.1"/>
    <property type="molecule type" value="Genomic_DNA"/>
</dbReference>
<comment type="caution">
    <text evidence="2">The sequence shown here is derived from an EMBL/GenBank/DDBJ whole genome shotgun (WGS) entry which is preliminary data.</text>
</comment>
<name>A0ABT4SMG6_9ACTN</name>
<dbReference type="InterPro" id="IPR015943">
    <property type="entry name" value="WD40/YVTN_repeat-like_dom_sf"/>
</dbReference>
<organism evidence="2 3">
    <name type="scientific">Nonomuraea corallina</name>
    <dbReference type="NCBI Taxonomy" id="2989783"/>
    <lineage>
        <taxon>Bacteria</taxon>
        <taxon>Bacillati</taxon>
        <taxon>Actinomycetota</taxon>
        <taxon>Actinomycetes</taxon>
        <taxon>Streptosporangiales</taxon>
        <taxon>Streptosporangiaceae</taxon>
        <taxon>Nonomuraea</taxon>
    </lineage>
</organism>
<sequence>MRRASPLRRRRSPVVPMAVALAIALLVAAGVLVWQWRAPDEAQLRLATGTGRNGDDLFTVPAAAQGTDQKLNDLAADGRVVVVVGSDTTSPTPRPLFLYSADGGKWQLGRVTGASTPIVQRVVGGGGRWLAAGGDGVRVAALWTSGDGVTWQTVGGAAFRPGDLIHDIARTGSGFVAVGEAALRDGGAGPAAWHSEDGRAWERVETRGLEAGGIRAVAARGDTVVAMARPAQGDGSRVIRSGDGGRTWQATGFQLPEATPKAGSLAVASKRFVLVASRQRAITGDVRVYCSPTGGEWSQCGTIDGLPAASPGVERLVPYEGGVAAVSQAGIGSYAVLTSADGGSWSTRPGIGDLGGATLRGFAIGAGGTLYAGGDRAVSDVHNEPVLVAAPQRGKAARVRLDQVEGLTRMARETSGLASHDGRYVAVGSAAGEAGVWTTQDWKDWTSIGLGGPRRQQLNDVAFGRRGWLAVGGTQAGLQETEPLLVSSADGRTWKKVPLSDDLARPGDHPYLDVRTVAAGPGGYLLAGEDRGPAGTAAAVWFTPDLRAYTRAARLPQGGSGVRLHDLAATTNGYVAVGGAGAAGQESGVVWVSGDGLNWTARERLAPPDASSAGLRQVVAYQDKLVVIGAAQTSSGASRAFSAVSEDDGETWETSWLPAEQAAGVHDLAAAEQGLVAVGWHGAQGEGDSAAWISQDGLSWSRLDLKEDRLAGPGAQWLAAVTISGAEVVALGRSTTYSDDHLILWTSSLTAGR</sequence>
<feature type="transmembrane region" description="Helical" evidence="1">
    <location>
        <begin position="12"/>
        <end position="36"/>
    </location>
</feature>
<keyword evidence="1" id="KW-1133">Transmembrane helix</keyword>
<proteinExistence type="predicted"/>
<evidence type="ECO:0008006" key="4">
    <source>
        <dbReference type="Google" id="ProtNLM"/>
    </source>
</evidence>
<dbReference type="Proteomes" id="UP001144036">
    <property type="component" value="Unassembled WGS sequence"/>
</dbReference>
<keyword evidence="3" id="KW-1185">Reference proteome</keyword>
<evidence type="ECO:0000313" key="3">
    <source>
        <dbReference type="Proteomes" id="UP001144036"/>
    </source>
</evidence>
<evidence type="ECO:0000256" key="1">
    <source>
        <dbReference type="SAM" id="Phobius"/>
    </source>
</evidence>